<evidence type="ECO:0000313" key="1">
    <source>
        <dbReference type="EMBL" id="GFO18253.1"/>
    </source>
</evidence>
<name>A0AAV4BHC9_9GAST</name>
<dbReference type="Proteomes" id="UP000735302">
    <property type="component" value="Unassembled WGS sequence"/>
</dbReference>
<dbReference type="AlphaFoldDB" id="A0AAV4BHC9"/>
<evidence type="ECO:0000313" key="2">
    <source>
        <dbReference type="Proteomes" id="UP000735302"/>
    </source>
</evidence>
<keyword evidence="2" id="KW-1185">Reference proteome</keyword>
<protein>
    <submittedName>
        <fullName evidence="1">Nuclease harbi1-like protein</fullName>
    </submittedName>
</protein>
<dbReference type="EMBL" id="BLXT01004946">
    <property type="protein sequence ID" value="GFO18253.1"/>
    <property type="molecule type" value="Genomic_DNA"/>
</dbReference>
<organism evidence="1 2">
    <name type="scientific">Plakobranchus ocellatus</name>
    <dbReference type="NCBI Taxonomy" id="259542"/>
    <lineage>
        <taxon>Eukaryota</taxon>
        <taxon>Metazoa</taxon>
        <taxon>Spiralia</taxon>
        <taxon>Lophotrochozoa</taxon>
        <taxon>Mollusca</taxon>
        <taxon>Gastropoda</taxon>
        <taxon>Heterobranchia</taxon>
        <taxon>Euthyneura</taxon>
        <taxon>Panpulmonata</taxon>
        <taxon>Sacoglossa</taxon>
        <taxon>Placobranchoidea</taxon>
        <taxon>Plakobranchidae</taxon>
        <taxon>Plakobranchus</taxon>
    </lineage>
</organism>
<proteinExistence type="predicted"/>
<sequence>MNGRVSDGGVMSHSTFGKMFEGNKLNLPNPEPLHEEDTIDVPYYFMADDAFAMTENLLKPHGVGPDPFDREKRIFN</sequence>
<accession>A0AAV4BHC9</accession>
<comment type="caution">
    <text evidence="1">The sequence shown here is derived from an EMBL/GenBank/DDBJ whole genome shotgun (WGS) entry which is preliminary data.</text>
</comment>
<gene>
    <name evidence="1" type="ORF">PoB_004475800</name>
</gene>
<reference evidence="1 2" key="1">
    <citation type="journal article" date="2021" name="Elife">
        <title>Chloroplast acquisition without the gene transfer in kleptoplastic sea slugs, Plakobranchus ocellatus.</title>
        <authorList>
            <person name="Maeda T."/>
            <person name="Takahashi S."/>
            <person name="Yoshida T."/>
            <person name="Shimamura S."/>
            <person name="Takaki Y."/>
            <person name="Nagai Y."/>
            <person name="Toyoda A."/>
            <person name="Suzuki Y."/>
            <person name="Arimoto A."/>
            <person name="Ishii H."/>
            <person name="Satoh N."/>
            <person name="Nishiyama T."/>
            <person name="Hasebe M."/>
            <person name="Maruyama T."/>
            <person name="Minagawa J."/>
            <person name="Obokata J."/>
            <person name="Shigenobu S."/>
        </authorList>
    </citation>
    <scope>NUCLEOTIDE SEQUENCE [LARGE SCALE GENOMIC DNA]</scope>
</reference>